<dbReference type="InterPro" id="IPR008258">
    <property type="entry name" value="Transglycosylase_SLT_dom_1"/>
</dbReference>
<feature type="region of interest" description="Disordered" evidence="1">
    <location>
        <begin position="62"/>
        <end position="82"/>
    </location>
</feature>
<dbReference type="Gene3D" id="1.10.530.10">
    <property type="match status" value="1"/>
</dbReference>
<evidence type="ECO:0000256" key="1">
    <source>
        <dbReference type="SAM" id="MobiDB-lite"/>
    </source>
</evidence>
<dbReference type="PANTHER" id="PTHR37423:SF2">
    <property type="entry name" value="MEMBRANE-BOUND LYTIC MUREIN TRANSGLYCOSYLASE C"/>
    <property type="match status" value="1"/>
</dbReference>
<feature type="domain" description="Transglycosylase SLT" evidence="2">
    <location>
        <begin position="92"/>
        <end position="199"/>
    </location>
</feature>
<dbReference type="AlphaFoldDB" id="A0A410MCT9"/>
<proteinExistence type="predicted"/>
<reference evidence="3 4" key="1">
    <citation type="submission" date="2018-01" db="EMBL/GenBank/DDBJ databases">
        <title>The whole genome sequencing and assembly of Halobacillus litoralis ERB031 strain.</title>
        <authorList>
            <person name="Lee S.-J."/>
            <person name="Park M.-K."/>
            <person name="Kim J.-Y."/>
            <person name="Lee Y.-J."/>
            <person name="Yi H."/>
            <person name="Bahn Y.-S."/>
            <person name="Kim J.F."/>
            <person name="Lee D.-W."/>
        </authorList>
    </citation>
    <scope>NUCLEOTIDE SEQUENCE [LARGE SCALE GENOMIC DNA]</scope>
    <source>
        <strain evidence="3 4">ERB 031</strain>
    </source>
</reference>
<evidence type="ECO:0000313" key="3">
    <source>
        <dbReference type="EMBL" id="QAS52486.1"/>
    </source>
</evidence>
<accession>A0A410MCT9</accession>
<protein>
    <recommendedName>
        <fullName evidence="2">Transglycosylase SLT domain-containing protein</fullName>
    </recommendedName>
</protein>
<organism evidence="3 4">
    <name type="scientific">Halobacillus litoralis</name>
    <dbReference type="NCBI Taxonomy" id="45668"/>
    <lineage>
        <taxon>Bacteria</taxon>
        <taxon>Bacillati</taxon>
        <taxon>Bacillota</taxon>
        <taxon>Bacilli</taxon>
        <taxon>Bacillales</taxon>
        <taxon>Bacillaceae</taxon>
        <taxon>Halobacillus</taxon>
    </lineage>
</organism>
<evidence type="ECO:0000313" key="4">
    <source>
        <dbReference type="Proteomes" id="UP000287756"/>
    </source>
</evidence>
<feature type="compositionally biased region" description="Polar residues" evidence="1">
    <location>
        <begin position="62"/>
        <end position="74"/>
    </location>
</feature>
<dbReference type="PANTHER" id="PTHR37423">
    <property type="entry name" value="SOLUBLE LYTIC MUREIN TRANSGLYCOSYLASE-RELATED"/>
    <property type="match status" value="1"/>
</dbReference>
<gene>
    <name evidence="3" type="ORF">HLI_09780</name>
</gene>
<dbReference type="EMBL" id="CP026118">
    <property type="protein sequence ID" value="QAS52486.1"/>
    <property type="molecule type" value="Genomic_DNA"/>
</dbReference>
<dbReference type="SUPFAM" id="SSF53955">
    <property type="entry name" value="Lysozyme-like"/>
    <property type="match status" value="1"/>
</dbReference>
<dbReference type="InterPro" id="IPR023346">
    <property type="entry name" value="Lysozyme-like_dom_sf"/>
</dbReference>
<name>A0A410MCT9_9BACI</name>
<dbReference type="RefSeq" id="WP_128524774.1">
    <property type="nucleotide sequence ID" value="NZ_CANLVY010000010.1"/>
</dbReference>
<dbReference type="Pfam" id="PF01464">
    <property type="entry name" value="SLT"/>
    <property type="match status" value="1"/>
</dbReference>
<dbReference type="CDD" id="cd00254">
    <property type="entry name" value="LT-like"/>
    <property type="match status" value="1"/>
</dbReference>
<dbReference type="Proteomes" id="UP000287756">
    <property type="component" value="Chromosome"/>
</dbReference>
<dbReference type="OrthoDB" id="9815002at2"/>
<sequence>MDISKFQLMIQMQAMSMLRNDKGDSFSSGMQNMTFQSILDAAMSHPVNMNNAQPVSLATPAFNHSQTPLHTSPTPKAELPEVDGGDRQVDDLIQRASQTYGVEENLIRSVVKAESNFDSDVVSHAGAQGLMQLMPATAQGLGVSDPFDPEQNLMGGTKYLKQMLDRYDGNSELALAAYNAGPGNVDKYGGVPPFRETQNYVTKVLGKA</sequence>
<evidence type="ECO:0000259" key="2">
    <source>
        <dbReference type="Pfam" id="PF01464"/>
    </source>
</evidence>
<dbReference type="KEGG" id="hli:HLI_09780"/>